<proteinExistence type="predicted"/>
<organism evidence="2 3">
    <name type="scientific">Nepenthes gracilis</name>
    <name type="common">Slender pitcher plant</name>
    <dbReference type="NCBI Taxonomy" id="150966"/>
    <lineage>
        <taxon>Eukaryota</taxon>
        <taxon>Viridiplantae</taxon>
        <taxon>Streptophyta</taxon>
        <taxon>Embryophyta</taxon>
        <taxon>Tracheophyta</taxon>
        <taxon>Spermatophyta</taxon>
        <taxon>Magnoliopsida</taxon>
        <taxon>eudicotyledons</taxon>
        <taxon>Gunneridae</taxon>
        <taxon>Pentapetalae</taxon>
        <taxon>Caryophyllales</taxon>
        <taxon>Nepenthaceae</taxon>
        <taxon>Nepenthes</taxon>
    </lineage>
</organism>
<comment type="caution">
    <text evidence="2">The sequence shown here is derived from an EMBL/GenBank/DDBJ whole genome shotgun (WGS) entry which is preliminary data.</text>
</comment>
<keyword evidence="3" id="KW-1185">Reference proteome</keyword>
<evidence type="ECO:0000256" key="1">
    <source>
        <dbReference type="SAM" id="MobiDB-lite"/>
    </source>
</evidence>
<name>A0AAD3TG77_NEPGR</name>
<sequence>MAYVFGGVNMNRLQNHGEDLSMPEGSQGFTDSLRPEHNQSRLERFRTSHGAGATHAGEPTESGRTELILFGFHGSEGKSLTLESEESVPESKTREGLPVSEEIIVIEGGGGEPLDDTAPWSAKEMPAPPMPVSGKSKTDSKP</sequence>
<evidence type="ECO:0000313" key="3">
    <source>
        <dbReference type="Proteomes" id="UP001279734"/>
    </source>
</evidence>
<protein>
    <submittedName>
        <fullName evidence="2">Uncharacterized protein</fullName>
    </submittedName>
</protein>
<dbReference type="AlphaFoldDB" id="A0AAD3TG77"/>
<feature type="region of interest" description="Disordered" evidence="1">
    <location>
        <begin position="76"/>
        <end position="142"/>
    </location>
</feature>
<evidence type="ECO:0000313" key="2">
    <source>
        <dbReference type="EMBL" id="GMH29020.1"/>
    </source>
</evidence>
<reference evidence="2" key="1">
    <citation type="submission" date="2023-05" db="EMBL/GenBank/DDBJ databases">
        <title>Nepenthes gracilis genome sequencing.</title>
        <authorList>
            <person name="Fukushima K."/>
        </authorList>
    </citation>
    <scope>NUCLEOTIDE SEQUENCE</scope>
    <source>
        <strain evidence="2">SING2019-196</strain>
    </source>
</reference>
<gene>
    <name evidence="2" type="ORF">Nepgr_030863</name>
</gene>
<dbReference type="EMBL" id="BSYO01000035">
    <property type="protein sequence ID" value="GMH29020.1"/>
    <property type="molecule type" value="Genomic_DNA"/>
</dbReference>
<accession>A0AAD3TG77</accession>
<feature type="region of interest" description="Disordered" evidence="1">
    <location>
        <begin position="15"/>
        <end position="40"/>
    </location>
</feature>
<dbReference type="Proteomes" id="UP001279734">
    <property type="component" value="Unassembled WGS sequence"/>
</dbReference>